<dbReference type="Gene3D" id="3.40.980.10">
    <property type="entry name" value="MoaB/Mog-like domain"/>
    <property type="match status" value="1"/>
</dbReference>
<dbReference type="InterPro" id="IPR036425">
    <property type="entry name" value="MoaB/Mog-like_dom_sf"/>
</dbReference>
<dbReference type="Pfam" id="PF18146">
    <property type="entry name" value="CinA_KH"/>
    <property type="match status" value="1"/>
</dbReference>
<dbReference type="InterPro" id="IPR008136">
    <property type="entry name" value="CinA_C"/>
</dbReference>
<dbReference type="NCBIfam" id="TIGR00200">
    <property type="entry name" value="cinA_nterm"/>
    <property type="match status" value="1"/>
</dbReference>
<evidence type="ECO:0000313" key="3">
    <source>
        <dbReference type="EMBL" id="MBC8176985.1"/>
    </source>
</evidence>
<comment type="similarity">
    <text evidence="1">Belongs to the CinA family.</text>
</comment>
<organism evidence="3 4">
    <name type="scientific">Candidatus Desulfacyla euxinica</name>
    <dbReference type="NCBI Taxonomy" id="2841693"/>
    <lineage>
        <taxon>Bacteria</taxon>
        <taxon>Deltaproteobacteria</taxon>
        <taxon>Candidatus Desulfacyla</taxon>
    </lineage>
</organism>
<evidence type="ECO:0000259" key="2">
    <source>
        <dbReference type="SMART" id="SM00852"/>
    </source>
</evidence>
<evidence type="ECO:0000313" key="4">
    <source>
        <dbReference type="Proteomes" id="UP000650524"/>
    </source>
</evidence>
<dbReference type="Gene3D" id="3.30.70.2860">
    <property type="match status" value="1"/>
</dbReference>
<reference evidence="3 4" key="1">
    <citation type="submission" date="2020-08" db="EMBL/GenBank/DDBJ databases">
        <title>Bridging the membrane lipid divide: bacteria of the FCB group superphylum have the potential to synthesize archaeal ether lipids.</title>
        <authorList>
            <person name="Villanueva L."/>
            <person name="Von Meijenfeldt F.A.B."/>
            <person name="Westbye A.B."/>
            <person name="Yadav S."/>
            <person name="Hopmans E.C."/>
            <person name="Dutilh B.E."/>
            <person name="Sinninghe Damste J.S."/>
        </authorList>
    </citation>
    <scope>NUCLEOTIDE SEQUENCE [LARGE SCALE GENOMIC DNA]</scope>
    <source>
        <strain evidence="3">NIOZ-UU27</strain>
    </source>
</reference>
<dbReference type="Pfam" id="PF00994">
    <property type="entry name" value="MoCF_biosynth"/>
    <property type="match status" value="1"/>
</dbReference>
<dbReference type="SUPFAM" id="SSF53218">
    <property type="entry name" value="Molybdenum cofactor biosynthesis proteins"/>
    <property type="match status" value="1"/>
</dbReference>
<name>A0A8J6MYH3_9DELT</name>
<protein>
    <recommendedName>
        <fullName evidence="1">CinA-like protein</fullName>
    </recommendedName>
</protein>
<evidence type="ECO:0000256" key="1">
    <source>
        <dbReference type="HAMAP-Rule" id="MF_00226"/>
    </source>
</evidence>
<dbReference type="NCBIfam" id="NF001813">
    <property type="entry name" value="PRK00549.1"/>
    <property type="match status" value="1"/>
</dbReference>
<feature type="domain" description="MoaB/Mog" evidence="2">
    <location>
        <begin position="4"/>
        <end position="170"/>
    </location>
</feature>
<dbReference type="PIRSF" id="PIRSF006728">
    <property type="entry name" value="CinA"/>
    <property type="match status" value="1"/>
</dbReference>
<dbReference type="Gene3D" id="3.90.950.20">
    <property type="entry name" value="CinA-like"/>
    <property type="match status" value="1"/>
</dbReference>
<sequence>MNGEIITIGNELTSGRTPDLNSWYAAGKLTASGLNVTRVTSVGDDEEMVSHALKMVSESSRFVIVTGGLGSTDDDMTCRIVANALDRPLYPDQHMLEKIKAHVKARGAEMTPPLQKMALLPEGATMISPSGDTCGFSLAKKNVRFYFLPGVPEQMRHLMDKFVLPELLSLYETVPVVRQRLIKLYGLSEPRIAEIFVKLRGKPTDAVLGFYPHFPENHITVSLQGEDELTVTAELDQVEAEIFSLVGDYIFATGNQEMEEVVGGLLTEKGKTISVAESCTGGLIGHRLTNVPGSSNYFCGGVVSYSNQSKVNILGVDAETINEYGAVSNETAQEMARGIRERMKSDLGLAVTGVAGPDGGSNDKPVGTVYIGLSSADEVFSRRYGFWGRRKQIKLNTSMMTLDWVRRYLNGDPILSGI</sequence>
<dbReference type="AlphaFoldDB" id="A0A8J6MYH3"/>
<dbReference type="SMART" id="SM00852">
    <property type="entry name" value="MoCF_biosynth"/>
    <property type="match status" value="1"/>
</dbReference>
<dbReference type="CDD" id="cd00885">
    <property type="entry name" value="cinA"/>
    <property type="match status" value="1"/>
</dbReference>
<dbReference type="InterPro" id="IPR008135">
    <property type="entry name" value="Competence-induced_CinA"/>
</dbReference>
<dbReference type="InterPro" id="IPR041424">
    <property type="entry name" value="CinA_KH"/>
</dbReference>
<dbReference type="InterPro" id="IPR001453">
    <property type="entry name" value="MoaB/Mog_dom"/>
</dbReference>
<dbReference type="PANTHER" id="PTHR13939">
    <property type="entry name" value="NICOTINAMIDE-NUCLEOTIDE AMIDOHYDROLASE PNCC"/>
    <property type="match status" value="1"/>
</dbReference>
<dbReference type="InterPro" id="IPR050101">
    <property type="entry name" value="CinA"/>
</dbReference>
<dbReference type="SUPFAM" id="SSF142433">
    <property type="entry name" value="CinA-like"/>
    <property type="match status" value="1"/>
</dbReference>
<dbReference type="NCBIfam" id="TIGR00199">
    <property type="entry name" value="PncC_domain"/>
    <property type="match status" value="1"/>
</dbReference>
<dbReference type="HAMAP" id="MF_00226_B">
    <property type="entry name" value="CinA_B"/>
    <property type="match status" value="1"/>
</dbReference>
<comment type="caution">
    <text evidence="3">The sequence shown here is derived from an EMBL/GenBank/DDBJ whole genome shotgun (WGS) entry which is preliminary data.</text>
</comment>
<dbReference type="Proteomes" id="UP000650524">
    <property type="component" value="Unassembled WGS sequence"/>
</dbReference>
<dbReference type="InterPro" id="IPR036653">
    <property type="entry name" value="CinA-like_C"/>
</dbReference>
<proteinExistence type="inferred from homology"/>
<dbReference type="Pfam" id="PF02464">
    <property type="entry name" value="CinA"/>
    <property type="match status" value="1"/>
</dbReference>
<accession>A0A8J6MYH3</accession>
<dbReference type="PANTHER" id="PTHR13939:SF0">
    <property type="entry name" value="NMN AMIDOHYDROLASE-LIKE PROTEIN YFAY"/>
    <property type="match status" value="1"/>
</dbReference>
<dbReference type="EMBL" id="JACNJD010000178">
    <property type="protein sequence ID" value="MBC8176985.1"/>
    <property type="molecule type" value="Genomic_DNA"/>
</dbReference>
<gene>
    <name evidence="3" type="ORF">H8E19_06225</name>
</gene>